<organism evidence="2">
    <name type="scientific">Amblyomma americanum</name>
    <name type="common">Lone star tick</name>
    <dbReference type="NCBI Taxonomy" id="6943"/>
    <lineage>
        <taxon>Eukaryota</taxon>
        <taxon>Metazoa</taxon>
        <taxon>Ecdysozoa</taxon>
        <taxon>Arthropoda</taxon>
        <taxon>Chelicerata</taxon>
        <taxon>Arachnida</taxon>
        <taxon>Acari</taxon>
        <taxon>Parasitiformes</taxon>
        <taxon>Ixodida</taxon>
        <taxon>Ixodoidea</taxon>
        <taxon>Ixodidae</taxon>
        <taxon>Amblyomminae</taxon>
        <taxon>Amblyomma</taxon>
    </lineage>
</organism>
<feature type="signal peptide" evidence="1">
    <location>
        <begin position="1"/>
        <end position="16"/>
    </location>
</feature>
<proteinExistence type="evidence at transcript level"/>
<accession>A0A0C9SCT6</accession>
<sequence>MIIYLLALPLFVVALGDDPRCQERYLVDDHCDSGPGEREFLYTYDKQTEKCVGAESCGPETRRLLFSTQEECIKKCNVKGQEIEDVEVPLEDRQIEKERK</sequence>
<name>A0A0C9SCT6_AMBAM</name>
<dbReference type="InterPro" id="IPR036880">
    <property type="entry name" value="Kunitz_BPTI_sf"/>
</dbReference>
<keyword evidence="1" id="KW-0732">Signal</keyword>
<reference evidence="2" key="1">
    <citation type="journal article" date="2015" name="PLoS ONE">
        <title>An Insight into the Sialome of the Lone Star Tick, Amblyomma americanum, with a Glimpse on Its Time Dependent Gene Expression.</title>
        <authorList>
            <person name="Karim S."/>
            <person name="Ribeiro J.M."/>
        </authorList>
    </citation>
    <scope>NUCLEOTIDE SEQUENCE</scope>
    <source>
        <tissue evidence="2">Salivary gland</tissue>
    </source>
</reference>
<dbReference type="AlphaFoldDB" id="A0A0C9SCT6"/>
<protein>
    <submittedName>
        <fullName evidence="2">Putative secreted protein</fullName>
    </submittedName>
</protein>
<dbReference type="GO" id="GO:0004867">
    <property type="term" value="F:serine-type endopeptidase inhibitor activity"/>
    <property type="evidence" value="ECO:0007669"/>
    <property type="project" value="InterPro"/>
</dbReference>
<evidence type="ECO:0000313" key="2">
    <source>
        <dbReference type="EMBL" id="JAG91622.1"/>
    </source>
</evidence>
<feature type="chain" id="PRO_5002202746" evidence="1">
    <location>
        <begin position="17"/>
        <end position="100"/>
    </location>
</feature>
<evidence type="ECO:0000256" key="1">
    <source>
        <dbReference type="SAM" id="SignalP"/>
    </source>
</evidence>
<dbReference type="SUPFAM" id="SSF57362">
    <property type="entry name" value="BPTI-like"/>
    <property type="match status" value="1"/>
</dbReference>
<dbReference type="EMBL" id="GBZX01001118">
    <property type="protein sequence ID" value="JAG91622.1"/>
    <property type="molecule type" value="mRNA"/>
</dbReference>